<sequence>MRVLVHEKPCGEQGPIRLEPATSRGGCTGCKSKIDRVHWDMVPWPVRGDVHGLGRTDHDRDPYDLGRFIGFRLWESLILATELSPKLVRYVATELSPKLGCSEARSLRSDRGYVVAIEELGSDSPEQQVHPGFNWFKSVWSIPTTPKIQVFIWKAIQGALPTGDNLRKRGLLQHTTYIHCGRAGTTEYLFLHFPFAKLVWSVVPLKLQFDPDLFSSFISALEAASWTWLPPCGISGDVFSWICWNKWTTRNKLLFES</sequence>
<dbReference type="Pfam" id="PF13966">
    <property type="entry name" value="zf-RVT"/>
    <property type="match status" value="1"/>
</dbReference>
<proteinExistence type="predicted"/>
<gene>
    <name evidence="2" type="ORF">DY000_02020787</name>
</gene>
<evidence type="ECO:0000313" key="2">
    <source>
        <dbReference type="EMBL" id="KAF3597738.1"/>
    </source>
</evidence>
<accession>A0ABQ7EKL4</accession>
<name>A0ABQ7EKL4_BRACR</name>
<dbReference type="Proteomes" id="UP000266723">
    <property type="component" value="Unassembled WGS sequence"/>
</dbReference>
<dbReference type="InterPro" id="IPR026960">
    <property type="entry name" value="RVT-Znf"/>
</dbReference>
<feature type="domain" description="Reverse transcriptase zinc-binding" evidence="1">
    <location>
        <begin position="131"/>
        <end position="200"/>
    </location>
</feature>
<evidence type="ECO:0000313" key="3">
    <source>
        <dbReference type="Proteomes" id="UP000266723"/>
    </source>
</evidence>
<comment type="caution">
    <text evidence="2">The sequence shown here is derived from an EMBL/GenBank/DDBJ whole genome shotgun (WGS) entry which is preliminary data.</text>
</comment>
<organism evidence="2 3">
    <name type="scientific">Brassica cretica</name>
    <name type="common">Mustard</name>
    <dbReference type="NCBI Taxonomy" id="69181"/>
    <lineage>
        <taxon>Eukaryota</taxon>
        <taxon>Viridiplantae</taxon>
        <taxon>Streptophyta</taxon>
        <taxon>Embryophyta</taxon>
        <taxon>Tracheophyta</taxon>
        <taxon>Spermatophyta</taxon>
        <taxon>Magnoliopsida</taxon>
        <taxon>eudicotyledons</taxon>
        <taxon>Gunneridae</taxon>
        <taxon>Pentapetalae</taxon>
        <taxon>rosids</taxon>
        <taxon>malvids</taxon>
        <taxon>Brassicales</taxon>
        <taxon>Brassicaceae</taxon>
        <taxon>Brassiceae</taxon>
        <taxon>Brassica</taxon>
    </lineage>
</organism>
<reference evidence="2 3" key="1">
    <citation type="journal article" date="2020" name="BMC Genomics">
        <title>Intraspecific diversification of the crop wild relative Brassica cretica Lam. using demographic model selection.</title>
        <authorList>
            <person name="Kioukis A."/>
            <person name="Michalopoulou V.A."/>
            <person name="Briers L."/>
            <person name="Pirintsos S."/>
            <person name="Studholme D.J."/>
            <person name="Pavlidis P."/>
            <person name="Sarris P.F."/>
        </authorList>
    </citation>
    <scope>NUCLEOTIDE SEQUENCE [LARGE SCALE GENOMIC DNA]</scope>
    <source>
        <strain evidence="3">cv. PFS-1207/04</strain>
    </source>
</reference>
<dbReference type="EMBL" id="QGKV02000299">
    <property type="protein sequence ID" value="KAF3597738.1"/>
    <property type="molecule type" value="Genomic_DNA"/>
</dbReference>
<evidence type="ECO:0000259" key="1">
    <source>
        <dbReference type="Pfam" id="PF13966"/>
    </source>
</evidence>
<protein>
    <recommendedName>
        <fullName evidence="1">Reverse transcriptase zinc-binding domain-containing protein</fullName>
    </recommendedName>
</protein>
<keyword evidence="3" id="KW-1185">Reference proteome</keyword>